<feature type="domain" description="Spore protein YkvP/CgeB glycosyl transferase-like" evidence="1">
    <location>
        <begin position="140"/>
        <end position="272"/>
    </location>
</feature>
<dbReference type="EMBL" id="BDFE01000015">
    <property type="protein sequence ID" value="GAU08421.1"/>
    <property type="molecule type" value="Genomic_DNA"/>
</dbReference>
<dbReference type="InterPro" id="IPR055259">
    <property type="entry name" value="YkvP/CgeB_Glyco_trans-like"/>
</dbReference>
<proteinExistence type="predicted"/>
<accession>A0A194AH57</accession>
<evidence type="ECO:0000259" key="1">
    <source>
        <dbReference type="Pfam" id="PF13524"/>
    </source>
</evidence>
<keyword evidence="3" id="KW-1185">Reference proteome</keyword>
<dbReference type="RefSeq" id="WP_069857936.1">
    <property type="nucleotide sequence ID" value="NZ_BDFE01000015.1"/>
</dbReference>
<dbReference type="AlphaFoldDB" id="A0A194AH57"/>
<evidence type="ECO:0000313" key="3">
    <source>
        <dbReference type="Proteomes" id="UP000095200"/>
    </source>
</evidence>
<dbReference type="OrthoDB" id="5464538at2"/>
<dbReference type="Pfam" id="PF13524">
    <property type="entry name" value="Glyco_trans_1_2"/>
    <property type="match status" value="1"/>
</dbReference>
<organism evidence="2 3">
    <name type="scientific">Desulfoplanes formicivorans</name>
    <dbReference type="NCBI Taxonomy" id="1592317"/>
    <lineage>
        <taxon>Bacteria</taxon>
        <taxon>Pseudomonadati</taxon>
        <taxon>Thermodesulfobacteriota</taxon>
        <taxon>Desulfovibrionia</taxon>
        <taxon>Desulfovibrionales</taxon>
        <taxon>Desulfoplanaceae</taxon>
        <taxon>Desulfoplanes</taxon>
    </lineage>
</organism>
<evidence type="ECO:0000313" key="2">
    <source>
        <dbReference type="EMBL" id="GAU08421.1"/>
    </source>
</evidence>
<protein>
    <recommendedName>
        <fullName evidence="1">Spore protein YkvP/CgeB glycosyl transferase-like domain-containing protein</fullName>
    </recommendedName>
</protein>
<comment type="caution">
    <text evidence="2">The sequence shown here is derived from an EMBL/GenBank/DDBJ whole genome shotgun (WGS) entry which is preliminary data.</text>
</comment>
<name>A0A194AH57_9BACT</name>
<dbReference type="Proteomes" id="UP000095200">
    <property type="component" value="Unassembled WGS sequence"/>
</dbReference>
<dbReference type="STRING" id="1592317.DPF_1129"/>
<reference evidence="3" key="1">
    <citation type="submission" date="2016-06" db="EMBL/GenBank/DDBJ databases">
        <title>Draft genome sequence of Desulfoplanes formicivorans strain Pf12B.</title>
        <authorList>
            <person name="Watanabe M."/>
            <person name="Kojima H."/>
            <person name="Fukui M."/>
        </authorList>
    </citation>
    <scope>NUCLEOTIDE SEQUENCE [LARGE SCALE GENOMIC DNA]</scope>
    <source>
        <strain evidence="3">Pf12B</strain>
    </source>
</reference>
<gene>
    <name evidence="2" type="ORF">DPF_1129</name>
</gene>
<sequence>MNIACIDCSLVPALESLGHTCLALHPPSGYSRLSPLLEQADFKPDIIVQQETLGPRKILIDLDAWSCCKAFWSIDTHLNAFWQVAYGRLFDLVLTTQKDWVDKLKLQGLPHVAWLPWYGFEHSWTPWERRAHEVCFVGRVTGHRMPRKNLVDFLCSTFNAMFEQNISFAAMKSLYADSRIAPNESIMAEVNFRSFEAASCGCLVINQRFDNGLEELFEPGREMDTFDHVLELESKIAYYRKNTQQARMVALAGRERVLDEHLPVHRAKRLLALCESSPPTASRGIDSIVALAMTQWIFHDADRIVIDLIPVRDILLSIPCTPDGLATLIRIVHATGSWENLRDLILPILQQGQYAHHLGVNLSASMAALHYGQTALAKQFLLRHIVTCRLRENPGDSDPVSISRSWSRILLKEKRIFRIGLSFNPKKSLPETALECLLVAESHDPDNPELVREISGLFGLQRGLEGSRLRTLSFLSLRARNDWRMGCELALNNLRVFRKRQGLEELVVAHDLAVSQGQRDRFMRTIKRMDPSGMMELWVSSMAAKF</sequence>